<feature type="compositionally biased region" description="Polar residues" evidence="4">
    <location>
        <begin position="159"/>
        <end position="175"/>
    </location>
</feature>
<feature type="compositionally biased region" description="Polar residues" evidence="4">
    <location>
        <begin position="463"/>
        <end position="486"/>
    </location>
</feature>
<dbReference type="InterPro" id="IPR006671">
    <property type="entry name" value="Cyclin_N"/>
</dbReference>
<dbReference type="PANTHER" id="PTHR10026">
    <property type="entry name" value="CYCLIN"/>
    <property type="match status" value="1"/>
</dbReference>
<dbReference type="Pfam" id="PF00134">
    <property type="entry name" value="Cyclin_N"/>
    <property type="match status" value="1"/>
</dbReference>
<accession>A0A9P7SKS8</accession>
<evidence type="ECO:0000256" key="1">
    <source>
        <dbReference type="ARBA" id="ARBA00008638"/>
    </source>
</evidence>
<feature type="domain" description="Cyclin-like" evidence="5">
    <location>
        <begin position="229"/>
        <end position="333"/>
    </location>
</feature>
<protein>
    <recommendedName>
        <fullName evidence="2">RNA polymerase II holoenzyme cyclin-like subunit</fullName>
    </recommendedName>
</protein>
<dbReference type="SUPFAM" id="SSF47954">
    <property type="entry name" value="Cyclin-like"/>
    <property type="match status" value="2"/>
</dbReference>
<comment type="caution">
    <text evidence="6">The sequence shown here is derived from an EMBL/GenBank/DDBJ whole genome shotgun (WGS) entry which is preliminary data.</text>
</comment>
<dbReference type="CDD" id="cd20546">
    <property type="entry name" value="CYCLIN_SpCG1C_ScCTK2-like_rpt2"/>
    <property type="match status" value="1"/>
</dbReference>
<dbReference type="Proteomes" id="UP000784919">
    <property type="component" value="Unassembled WGS sequence"/>
</dbReference>
<sequence length="539" mass="60711">MEVKMVALRPYYCRHDTRIGWDRDDCRAGQRLAGAEAAVAAESREVVAPEVQRAAQPQLHQFGCDQPTNEHGNRWLEGRQRCAKARRLGGCDDEDEDELILNLKARWKRNKPPPDMASIDRYRPPREGYQPPILPGASRSDGPQRSPHPREVPPPASTPPQHSTRTSTPRPQGTKSSSQPSSGSQYNRNGSAAAIHQWSFTSEEVESSPSIIDGLSPSEERLRRAKGVNFIYQAGVMLDLPQITLWVAGVFFHRFYMRFSMVQEKGGIHHYNIAATALFLANKVEENCRKTKEIIIAVAKVAQKNAKLIIDEQSKEYWRWRDSILTYEELMLEQLTFDLMVDNPYRNLFELLGQLDIVHNKHLRQAAWAFCNDACLTAIPLLVEARNVAIGAIFFASVHANQRIDDVHGEPWWKYLKGNEELCTKAIEAMRQFYTENPLRKHNPALPSPAFHLENTRGRADTPLSQPHTLSSNGTPLESDGPTLSRSPAPRINGADPGEASLLKSPTKRKRIDGSLSLDHEMAEKRAKVSEDEGELLED</sequence>
<organism evidence="6 7">
    <name type="scientific">Claviceps arundinis</name>
    <dbReference type="NCBI Taxonomy" id="1623583"/>
    <lineage>
        <taxon>Eukaryota</taxon>
        <taxon>Fungi</taxon>
        <taxon>Dikarya</taxon>
        <taxon>Ascomycota</taxon>
        <taxon>Pezizomycotina</taxon>
        <taxon>Sordariomycetes</taxon>
        <taxon>Hypocreomycetidae</taxon>
        <taxon>Hypocreales</taxon>
        <taxon>Clavicipitaceae</taxon>
        <taxon>Claviceps</taxon>
    </lineage>
</organism>
<dbReference type="EMBL" id="SRPS01000620">
    <property type="protein sequence ID" value="KAG5955736.1"/>
    <property type="molecule type" value="Genomic_DNA"/>
</dbReference>
<dbReference type="GO" id="GO:0016538">
    <property type="term" value="F:cyclin-dependent protein serine/threonine kinase regulator activity"/>
    <property type="evidence" value="ECO:0007669"/>
    <property type="project" value="InterPro"/>
</dbReference>
<name>A0A9P7SKS8_9HYPO</name>
<comment type="similarity">
    <text evidence="1">Belongs to the cyclin family. Cyclin C subfamily.</text>
</comment>
<evidence type="ECO:0000256" key="2">
    <source>
        <dbReference type="ARBA" id="ARBA00014912"/>
    </source>
</evidence>
<evidence type="ECO:0000259" key="5">
    <source>
        <dbReference type="SMART" id="SM00385"/>
    </source>
</evidence>
<dbReference type="AlphaFoldDB" id="A0A9P7SKS8"/>
<feature type="compositionally biased region" description="Basic and acidic residues" evidence="4">
    <location>
        <begin position="518"/>
        <end position="531"/>
    </location>
</feature>
<dbReference type="InterPro" id="IPR036915">
    <property type="entry name" value="Cyclin-like_sf"/>
</dbReference>
<reference evidence="6" key="1">
    <citation type="journal article" date="2020" name="bioRxiv">
        <title>Whole genome comparisons of ergot fungi reveals the divergence and evolution of species within the genus Claviceps are the result of varying mechanisms driving genome evolution and host range expansion.</title>
        <authorList>
            <person name="Wyka S.A."/>
            <person name="Mondo S.J."/>
            <person name="Liu M."/>
            <person name="Dettman J."/>
            <person name="Nalam V."/>
            <person name="Broders K.D."/>
        </authorList>
    </citation>
    <scope>NUCLEOTIDE SEQUENCE</scope>
    <source>
        <strain evidence="6">CCC 1102</strain>
    </source>
</reference>
<dbReference type="FunFam" id="1.10.472.10:FF:000072">
    <property type="entry name" value="Cyclin Pch1"/>
    <property type="match status" value="1"/>
</dbReference>
<proteinExistence type="inferred from homology"/>
<feature type="region of interest" description="Disordered" evidence="4">
    <location>
        <begin position="109"/>
        <end position="190"/>
    </location>
</feature>
<dbReference type="SMART" id="SM00385">
    <property type="entry name" value="CYCLIN"/>
    <property type="match status" value="1"/>
</dbReference>
<dbReference type="GO" id="GO:0006357">
    <property type="term" value="P:regulation of transcription by RNA polymerase II"/>
    <property type="evidence" value="ECO:0007669"/>
    <property type="project" value="InterPro"/>
</dbReference>
<feature type="compositionally biased region" description="Low complexity" evidence="4">
    <location>
        <begin position="176"/>
        <end position="185"/>
    </location>
</feature>
<evidence type="ECO:0000313" key="6">
    <source>
        <dbReference type="EMBL" id="KAG5955736.1"/>
    </source>
</evidence>
<gene>
    <name evidence="6" type="ORF">E4U56_007055</name>
</gene>
<feature type="region of interest" description="Disordered" evidence="4">
    <location>
        <begin position="440"/>
        <end position="539"/>
    </location>
</feature>
<dbReference type="Gene3D" id="1.10.472.10">
    <property type="entry name" value="Cyclin-like"/>
    <property type="match status" value="2"/>
</dbReference>
<evidence type="ECO:0000313" key="7">
    <source>
        <dbReference type="Proteomes" id="UP000784919"/>
    </source>
</evidence>
<dbReference type="InterPro" id="IPR013763">
    <property type="entry name" value="Cyclin-like_dom"/>
</dbReference>
<keyword evidence="3" id="KW-0195">Cyclin</keyword>
<evidence type="ECO:0000256" key="4">
    <source>
        <dbReference type="SAM" id="MobiDB-lite"/>
    </source>
</evidence>
<dbReference type="InterPro" id="IPR043198">
    <property type="entry name" value="Cyclin/Ssn8"/>
</dbReference>
<dbReference type="OrthoDB" id="25002at2759"/>
<evidence type="ECO:0000256" key="3">
    <source>
        <dbReference type="RuleBase" id="RU000383"/>
    </source>
</evidence>